<gene>
    <name evidence="4" type="ORF">DFI_11665</name>
</gene>
<proteinExistence type="predicted"/>
<keyword evidence="1" id="KW-0479">Metal-binding</keyword>
<name>A0A221SY50_9DEIO</name>
<evidence type="ECO:0000259" key="3">
    <source>
        <dbReference type="Pfam" id="PF00149"/>
    </source>
</evidence>
<dbReference type="InterPro" id="IPR051158">
    <property type="entry name" value="Metallophosphoesterase_sf"/>
</dbReference>
<protein>
    <submittedName>
        <fullName evidence="4">Metallophosphoesterase</fullName>
    </submittedName>
</protein>
<evidence type="ECO:0000256" key="2">
    <source>
        <dbReference type="ARBA" id="ARBA00022801"/>
    </source>
</evidence>
<dbReference type="InterPro" id="IPR029052">
    <property type="entry name" value="Metallo-depent_PP-like"/>
</dbReference>
<reference evidence="4 5" key="1">
    <citation type="submission" date="2017-05" db="EMBL/GenBank/DDBJ databases">
        <title>The complete genome sequence of Deinococcus ficus isolated from the rhizosphere of the Ficus religiosa L. in Taiwan.</title>
        <authorList>
            <person name="Wu K.-M."/>
            <person name="Liao T.-L."/>
            <person name="Liu Y.-M."/>
            <person name="Young C.-C."/>
            <person name="Tsai S.-F."/>
        </authorList>
    </citation>
    <scope>NUCLEOTIDE SEQUENCE [LARGE SCALE GENOMIC DNA]</scope>
    <source>
        <strain evidence="4 5">CC-FR2-10</strain>
    </source>
</reference>
<evidence type="ECO:0000313" key="5">
    <source>
        <dbReference type="Proteomes" id="UP000259030"/>
    </source>
</evidence>
<dbReference type="PROSITE" id="PS51318">
    <property type="entry name" value="TAT"/>
    <property type="match status" value="1"/>
</dbReference>
<dbReference type="EMBL" id="CP021081">
    <property type="protein sequence ID" value="ASN81563.1"/>
    <property type="molecule type" value="Genomic_DNA"/>
</dbReference>
<dbReference type="Pfam" id="PF00149">
    <property type="entry name" value="Metallophos"/>
    <property type="match status" value="1"/>
</dbReference>
<dbReference type="InterPro" id="IPR006311">
    <property type="entry name" value="TAT_signal"/>
</dbReference>
<dbReference type="GO" id="GO:0009245">
    <property type="term" value="P:lipid A biosynthetic process"/>
    <property type="evidence" value="ECO:0007669"/>
    <property type="project" value="TreeGrafter"/>
</dbReference>
<organism evidence="4 5">
    <name type="scientific">Deinococcus ficus</name>
    <dbReference type="NCBI Taxonomy" id="317577"/>
    <lineage>
        <taxon>Bacteria</taxon>
        <taxon>Thermotogati</taxon>
        <taxon>Deinococcota</taxon>
        <taxon>Deinococci</taxon>
        <taxon>Deinococcales</taxon>
        <taxon>Deinococcaceae</taxon>
        <taxon>Deinococcus</taxon>
    </lineage>
</organism>
<dbReference type="GO" id="GO:0046872">
    <property type="term" value="F:metal ion binding"/>
    <property type="evidence" value="ECO:0007669"/>
    <property type="project" value="UniProtKB-KW"/>
</dbReference>
<dbReference type="STRING" id="317577.GCA_000419625_01593"/>
<dbReference type="PANTHER" id="PTHR31302">
    <property type="entry name" value="TRANSMEMBRANE PROTEIN WITH METALLOPHOSPHOESTERASE DOMAIN-RELATED"/>
    <property type="match status" value="1"/>
</dbReference>
<evidence type="ECO:0000256" key="1">
    <source>
        <dbReference type="ARBA" id="ARBA00022723"/>
    </source>
</evidence>
<dbReference type="InterPro" id="IPR004843">
    <property type="entry name" value="Calcineurin-like_PHP"/>
</dbReference>
<dbReference type="PANTHER" id="PTHR31302:SF31">
    <property type="entry name" value="PHOSPHODIESTERASE YAEI"/>
    <property type="match status" value="1"/>
</dbReference>
<dbReference type="KEGG" id="dfc:DFI_11665"/>
<dbReference type="Proteomes" id="UP000259030">
    <property type="component" value="Chromosome"/>
</dbReference>
<sequence>MTLLTRRRFLRAALGLGAGGLVLGGAGVAQAYRFGVTRETRALPGLRAPLTVAFLTDLHYGPFIGAGSVRAWVQAANAARPDLILLGGDFMDYFDDGPPTALLDELAALSAPLGVYGVWGNHDYASFGQYATSHGPARANWRARREEMRAAFAQAGVTVLRDENRAVRDDLHLIGTDDHWRGEPNLDAAMRGTGDRVTLLLTHNPDFLDTIRRPVGLGLCGHTHGGQVRLPLIGALTVPANRKFTMGWVQSLNGTPGYVSRGLGVTGLPARNLCDPELLLLTLTP</sequence>
<dbReference type="GO" id="GO:0008758">
    <property type="term" value="F:UDP-2,3-diacylglucosamine hydrolase activity"/>
    <property type="evidence" value="ECO:0007669"/>
    <property type="project" value="TreeGrafter"/>
</dbReference>
<keyword evidence="5" id="KW-1185">Reference proteome</keyword>
<dbReference type="CDD" id="cd07385">
    <property type="entry name" value="MPP_YkuE_C"/>
    <property type="match status" value="1"/>
</dbReference>
<dbReference type="GO" id="GO:0016020">
    <property type="term" value="C:membrane"/>
    <property type="evidence" value="ECO:0007669"/>
    <property type="project" value="GOC"/>
</dbReference>
<keyword evidence="2" id="KW-0378">Hydrolase</keyword>
<dbReference type="AlphaFoldDB" id="A0A221SY50"/>
<feature type="domain" description="Calcineurin-like phosphoesterase" evidence="3">
    <location>
        <begin position="51"/>
        <end position="224"/>
    </location>
</feature>
<dbReference type="SUPFAM" id="SSF56300">
    <property type="entry name" value="Metallo-dependent phosphatases"/>
    <property type="match status" value="1"/>
</dbReference>
<dbReference type="Gene3D" id="3.60.21.10">
    <property type="match status" value="1"/>
</dbReference>
<accession>A0A221SY50</accession>
<evidence type="ECO:0000313" key="4">
    <source>
        <dbReference type="EMBL" id="ASN81563.1"/>
    </source>
</evidence>
<dbReference type="RefSeq" id="WP_043778591.1">
    <property type="nucleotide sequence ID" value="NZ_CP021081.1"/>
</dbReference>